<evidence type="ECO:0000313" key="4">
    <source>
        <dbReference type="Proteomes" id="UP001594351"/>
    </source>
</evidence>
<accession>A0ABV6Z137</accession>
<name>A0ABV6Z137_UNCC1</name>
<dbReference type="PANTHER" id="PTHR43861:SF3">
    <property type="entry name" value="PUTATIVE (AFU_ORTHOLOGUE AFUA_2G14390)-RELATED"/>
    <property type="match status" value="1"/>
</dbReference>
<proteinExistence type="predicted"/>
<dbReference type="EC" id="2.1.1.64" evidence="3"/>
<reference evidence="3 4" key="1">
    <citation type="submission" date="2024-09" db="EMBL/GenBank/DDBJ databases">
        <title>Laminarin stimulates single cell rates of sulfate reduction while oxygen inhibits transcriptomic activity in coastal marine sediment.</title>
        <authorList>
            <person name="Lindsay M."/>
            <person name="Orcutt B."/>
            <person name="Emerson D."/>
            <person name="Stepanauskas R."/>
            <person name="D'Angelo T."/>
        </authorList>
    </citation>
    <scope>NUCLEOTIDE SEQUENCE [LARGE SCALE GENOMIC DNA]</scope>
    <source>
        <strain evidence="3">SAG AM-311-K15</strain>
    </source>
</reference>
<dbReference type="EC" id="2.1.1.222" evidence="3"/>
<dbReference type="EMBL" id="JBHPBY010000271">
    <property type="protein sequence ID" value="MFC1852134.1"/>
    <property type="molecule type" value="Genomic_DNA"/>
</dbReference>
<evidence type="ECO:0000259" key="2">
    <source>
        <dbReference type="Pfam" id="PF08241"/>
    </source>
</evidence>
<dbReference type="SUPFAM" id="SSF53335">
    <property type="entry name" value="S-adenosyl-L-methionine-dependent methyltransferases"/>
    <property type="match status" value="1"/>
</dbReference>
<organism evidence="3 4">
    <name type="scientific">candidate division CSSED10-310 bacterium</name>
    <dbReference type="NCBI Taxonomy" id="2855610"/>
    <lineage>
        <taxon>Bacteria</taxon>
        <taxon>Bacteria division CSSED10-310</taxon>
    </lineage>
</organism>
<keyword evidence="1 3" id="KW-0808">Transferase</keyword>
<keyword evidence="3" id="KW-0489">Methyltransferase</keyword>
<protein>
    <submittedName>
        <fullName evidence="3">Class I SAM-dependent methyltransferase</fullName>
        <ecNumber evidence="3">2.1.1.222</ecNumber>
        <ecNumber evidence="3">2.1.1.64</ecNumber>
    </submittedName>
</protein>
<dbReference type="GO" id="GO:0102208">
    <property type="term" value="F:2-polyprenyl-6-hydroxyphenol methylase activity"/>
    <property type="evidence" value="ECO:0007669"/>
    <property type="project" value="UniProtKB-EC"/>
</dbReference>
<keyword evidence="4" id="KW-1185">Reference proteome</keyword>
<dbReference type="InterPro" id="IPR013216">
    <property type="entry name" value="Methyltransf_11"/>
</dbReference>
<gene>
    <name evidence="3" type="ORF">ACFL27_18220</name>
</gene>
<sequence>MIREKKPISALESDEDYLLRRALNTSSSLARKSLLFTAMKPILDTQLHLGTIVDIGCGIGAPAEFLSGHYDRYIGVDRGEKVIEAAKLFNRNNSKAEFVVQELTNSVLMNNTADVVLAVGALHHMSNLDSVLETVLKIAKPNAYFVVIEPQFNSPIGLVIRLMRKFLDQTYLDNQIHYTDEYLKSLLIKNGIRDVNVEYHGFFSATFAQIDFRPQYIFIPISLATIVVDGILDNYLPHVVKKFAVNTIIRGTFPDEV</sequence>
<dbReference type="CDD" id="cd02440">
    <property type="entry name" value="AdoMet_MTases"/>
    <property type="match status" value="1"/>
</dbReference>
<dbReference type="InterPro" id="IPR029063">
    <property type="entry name" value="SAM-dependent_MTases_sf"/>
</dbReference>
<comment type="caution">
    <text evidence="3">The sequence shown here is derived from an EMBL/GenBank/DDBJ whole genome shotgun (WGS) entry which is preliminary data.</text>
</comment>
<dbReference type="GO" id="GO:0032259">
    <property type="term" value="P:methylation"/>
    <property type="evidence" value="ECO:0007669"/>
    <property type="project" value="UniProtKB-KW"/>
</dbReference>
<dbReference type="PANTHER" id="PTHR43861">
    <property type="entry name" value="TRANS-ACONITATE 2-METHYLTRANSFERASE-RELATED"/>
    <property type="match status" value="1"/>
</dbReference>
<evidence type="ECO:0000313" key="3">
    <source>
        <dbReference type="EMBL" id="MFC1852134.1"/>
    </source>
</evidence>
<dbReference type="Proteomes" id="UP001594351">
    <property type="component" value="Unassembled WGS sequence"/>
</dbReference>
<dbReference type="GO" id="GO:0061542">
    <property type="term" value="F:3-demethylubiquinol 3-O-methyltransferase activity"/>
    <property type="evidence" value="ECO:0007669"/>
    <property type="project" value="UniProtKB-EC"/>
</dbReference>
<dbReference type="Gene3D" id="3.40.50.150">
    <property type="entry name" value="Vaccinia Virus protein VP39"/>
    <property type="match status" value="1"/>
</dbReference>
<feature type="domain" description="Methyltransferase type 11" evidence="2">
    <location>
        <begin position="53"/>
        <end position="147"/>
    </location>
</feature>
<dbReference type="Pfam" id="PF08241">
    <property type="entry name" value="Methyltransf_11"/>
    <property type="match status" value="1"/>
</dbReference>
<evidence type="ECO:0000256" key="1">
    <source>
        <dbReference type="ARBA" id="ARBA00022679"/>
    </source>
</evidence>